<sequence>MTLENNCTFISPHHQKISHVDMRPHRKDGKGSDNAYSFEYPTMASLIDAVISQEDNEFPCFWQQAIRALKNQDHTHQGQDIVNNKSVLFNLLQAGLIDHEAFDQPHNLGLVQIKPRPQPINQNKDIPSSGTV</sequence>
<comment type="caution">
    <text evidence="1">The sequence shown here is derived from an EMBL/GenBank/DDBJ whole genome shotgun (WGS) entry which is preliminary data.</text>
</comment>
<dbReference type="Proteomes" id="UP000886501">
    <property type="component" value="Unassembled WGS sequence"/>
</dbReference>
<accession>A0ACB6ZPG5</accession>
<protein>
    <submittedName>
        <fullName evidence="1">Uncharacterized protein</fullName>
    </submittedName>
</protein>
<reference evidence="1" key="1">
    <citation type="submission" date="2019-10" db="EMBL/GenBank/DDBJ databases">
        <authorList>
            <consortium name="DOE Joint Genome Institute"/>
            <person name="Kuo A."/>
            <person name="Miyauchi S."/>
            <person name="Kiss E."/>
            <person name="Drula E."/>
            <person name="Kohler A."/>
            <person name="Sanchez-Garcia M."/>
            <person name="Andreopoulos B."/>
            <person name="Barry K.W."/>
            <person name="Bonito G."/>
            <person name="Buee M."/>
            <person name="Carver A."/>
            <person name="Chen C."/>
            <person name="Cichocki N."/>
            <person name="Clum A."/>
            <person name="Culley D."/>
            <person name="Crous P.W."/>
            <person name="Fauchery L."/>
            <person name="Girlanda M."/>
            <person name="Hayes R."/>
            <person name="Keri Z."/>
            <person name="Labutti K."/>
            <person name="Lipzen A."/>
            <person name="Lombard V."/>
            <person name="Magnuson J."/>
            <person name="Maillard F."/>
            <person name="Morin E."/>
            <person name="Murat C."/>
            <person name="Nolan M."/>
            <person name="Ohm R."/>
            <person name="Pangilinan J."/>
            <person name="Pereira M."/>
            <person name="Perotto S."/>
            <person name="Peter M."/>
            <person name="Riley R."/>
            <person name="Sitrit Y."/>
            <person name="Stielow B."/>
            <person name="Szollosi G."/>
            <person name="Zifcakova L."/>
            <person name="Stursova M."/>
            <person name="Spatafora J.W."/>
            <person name="Tedersoo L."/>
            <person name="Vaario L.-M."/>
            <person name="Yamada A."/>
            <person name="Yan M."/>
            <person name="Wang P."/>
            <person name="Xu J."/>
            <person name="Bruns T."/>
            <person name="Baldrian P."/>
            <person name="Vilgalys R."/>
            <person name="Henrissat B."/>
            <person name="Grigoriev I.V."/>
            <person name="Hibbett D."/>
            <person name="Nagy L.G."/>
            <person name="Martin F.M."/>
        </authorList>
    </citation>
    <scope>NUCLEOTIDE SEQUENCE</scope>
    <source>
        <strain evidence="1">P2</strain>
    </source>
</reference>
<evidence type="ECO:0000313" key="2">
    <source>
        <dbReference type="Proteomes" id="UP000886501"/>
    </source>
</evidence>
<organism evidence="1 2">
    <name type="scientific">Thelephora ganbajun</name>
    <name type="common">Ganba fungus</name>
    <dbReference type="NCBI Taxonomy" id="370292"/>
    <lineage>
        <taxon>Eukaryota</taxon>
        <taxon>Fungi</taxon>
        <taxon>Dikarya</taxon>
        <taxon>Basidiomycota</taxon>
        <taxon>Agaricomycotina</taxon>
        <taxon>Agaricomycetes</taxon>
        <taxon>Thelephorales</taxon>
        <taxon>Thelephoraceae</taxon>
        <taxon>Thelephora</taxon>
    </lineage>
</organism>
<name>A0ACB6ZPG5_THEGA</name>
<proteinExistence type="predicted"/>
<keyword evidence="2" id="KW-1185">Reference proteome</keyword>
<reference evidence="1" key="2">
    <citation type="journal article" date="2020" name="Nat. Commun.">
        <title>Large-scale genome sequencing of mycorrhizal fungi provides insights into the early evolution of symbiotic traits.</title>
        <authorList>
            <person name="Miyauchi S."/>
            <person name="Kiss E."/>
            <person name="Kuo A."/>
            <person name="Drula E."/>
            <person name="Kohler A."/>
            <person name="Sanchez-Garcia M."/>
            <person name="Morin E."/>
            <person name="Andreopoulos B."/>
            <person name="Barry K.W."/>
            <person name="Bonito G."/>
            <person name="Buee M."/>
            <person name="Carver A."/>
            <person name="Chen C."/>
            <person name="Cichocki N."/>
            <person name="Clum A."/>
            <person name="Culley D."/>
            <person name="Crous P.W."/>
            <person name="Fauchery L."/>
            <person name="Girlanda M."/>
            <person name="Hayes R.D."/>
            <person name="Keri Z."/>
            <person name="LaButti K."/>
            <person name="Lipzen A."/>
            <person name="Lombard V."/>
            <person name="Magnuson J."/>
            <person name="Maillard F."/>
            <person name="Murat C."/>
            <person name="Nolan M."/>
            <person name="Ohm R.A."/>
            <person name="Pangilinan J."/>
            <person name="Pereira M.F."/>
            <person name="Perotto S."/>
            <person name="Peter M."/>
            <person name="Pfister S."/>
            <person name="Riley R."/>
            <person name="Sitrit Y."/>
            <person name="Stielow J.B."/>
            <person name="Szollosi G."/>
            <person name="Zifcakova L."/>
            <person name="Stursova M."/>
            <person name="Spatafora J.W."/>
            <person name="Tedersoo L."/>
            <person name="Vaario L.M."/>
            <person name="Yamada A."/>
            <person name="Yan M."/>
            <person name="Wang P."/>
            <person name="Xu J."/>
            <person name="Bruns T."/>
            <person name="Baldrian P."/>
            <person name="Vilgalys R."/>
            <person name="Dunand C."/>
            <person name="Henrissat B."/>
            <person name="Grigoriev I.V."/>
            <person name="Hibbett D."/>
            <person name="Nagy L.G."/>
            <person name="Martin F.M."/>
        </authorList>
    </citation>
    <scope>NUCLEOTIDE SEQUENCE</scope>
    <source>
        <strain evidence="1">P2</strain>
    </source>
</reference>
<evidence type="ECO:0000313" key="1">
    <source>
        <dbReference type="EMBL" id="KAF9651311.1"/>
    </source>
</evidence>
<gene>
    <name evidence="1" type="ORF">BDM02DRAFT_3127056</name>
</gene>
<dbReference type="EMBL" id="MU117976">
    <property type="protein sequence ID" value="KAF9651311.1"/>
    <property type="molecule type" value="Genomic_DNA"/>
</dbReference>